<organism evidence="3 4">
    <name type="scientific">Pyxicephalus adspersus</name>
    <name type="common">African bullfrog</name>
    <dbReference type="NCBI Taxonomy" id="30357"/>
    <lineage>
        <taxon>Eukaryota</taxon>
        <taxon>Metazoa</taxon>
        <taxon>Chordata</taxon>
        <taxon>Craniata</taxon>
        <taxon>Vertebrata</taxon>
        <taxon>Euteleostomi</taxon>
        <taxon>Amphibia</taxon>
        <taxon>Batrachia</taxon>
        <taxon>Anura</taxon>
        <taxon>Neobatrachia</taxon>
        <taxon>Ranoidea</taxon>
        <taxon>Pyxicephalidae</taxon>
        <taxon>Pyxicephalinae</taxon>
        <taxon>Pyxicephalus</taxon>
    </lineage>
</organism>
<comment type="similarity">
    <text evidence="1">Belongs to the complex I NDUFA12 subunit family.</text>
</comment>
<dbReference type="GO" id="GO:0045271">
    <property type="term" value="C:respiratory chain complex I"/>
    <property type="evidence" value="ECO:0007669"/>
    <property type="project" value="InterPro"/>
</dbReference>
<sequence>MEKLRTLLQRTLGTIRQHMGTDQFGNKYYYIPEQKTWTGQVIRARRIVEPVQKETYKYEFGNIPTEWEAWIRGKRKDPPTIEEILKNEQMRLEVSARAQELLQQEKHQQSLPNQPMKIQIKGHASAPVFSKDTPSEEPTSTAGTFEPGSWNPQKK</sequence>
<dbReference type="InterPro" id="IPR007763">
    <property type="entry name" value="NDUFA12"/>
</dbReference>
<evidence type="ECO:0000256" key="1">
    <source>
        <dbReference type="ARBA" id="ARBA00007355"/>
    </source>
</evidence>
<proteinExistence type="inferred from homology"/>
<dbReference type="Proteomes" id="UP001181693">
    <property type="component" value="Unassembled WGS sequence"/>
</dbReference>
<evidence type="ECO:0000313" key="3">
    <source>
        <dbReference type="EMBL" id="DBA23556.1"/>
    </source>
</evidence>
<evidence type="ECO:0008006" key="5">
    <source>
        <dbReference type="Google" id="ProtNLM"/>
    </source>
</evidence>
<evidence type="ECO:0000313" key="4">
    <source>
        <dbReference type="Proteomes" id="UP001181693"/>
    </source>
</evidence>
<reference evidence="3" key="1">
    <citation type="thesis" date="2020" institute="ProQuest LLC" country="789 East Eisenhower Parkway, Ann Arbor, MI, USA">
        <title>Comparative Genomics and Chromosome Evolution.</title>
        <authorList>
            <person name="Mudd A.B."/>
        </authorList>
    </citation>
    <scope>NUCLEOTIDE SEQUENCE</scope>
    <source>
        <strain evidence="3">1538</strain>
        <tissue evidence="3">Blood</tissue>
    </source>
</reference>
<dbReference type="AlphaFoldDB" id="A0AAV3AGP4"/>
<dbReference type="PANTHER" id="PTHR32470">
    <property type="entry name" value="ADH DEHYDROGENASE [UBIQUINONE] 1 ALPHA SUBCOMPLEX ASSEMBLY FACTOR 2"/>
    <property type="match status" value="1"/>
</dbReference>
<evidence type="ECO:0000256" key="2">
    <source>
        <dbReference type="SAM" id="MobiDB-lite"/>
    </source>
</evidence>
<protein>
    <recommendedName>
        <fullName evidence="5">NADH dehydrogenase [ubiquinone] 1 alpha subcomplex assembly factor 2</fullName>
    </recommendedName>
</protein>
<dbReference type="EMBL" id="DYDO01000006">
    <property type="protein sequence ID" value="DBA23556.1"/>
    <property type="molecule type" value="Genomic_DNA"/>
</dbReference>
<dbReference type="GO" id="GO:0032981">
    <property type="term" value="P:mitochondrial respiratory chain complex I assembly"/>
    <property type="evidence" value="ECO:0007669"/>
    <property type="project" value="TreeGrafter"/>
</dbReference>
<dbReference type="InterPro" id="IPR052618">
    <property type="entry name" value="ComplexI_NDUFA12"/>
</dbReference>
<gene>
    <name evidence="3" type="ORF">GDO54_014462</name>
</gene>
<dbReference type="GO" id="GO:0005739">
    <property type="term" value="C:mitochondrion"/>
    <property type="evidence" value="ECO:0007669"/>
    <property type="project" value="TreeGrafter"/>
</dbReference>
<accession>A0AAV3AGP4</accession>
<dbReference type="Pfam" id="PF05071">
    <property type="entry name" value="NDUFA12"/>
    <property type="match status" value="1"/>
</dbReference>
<dbReference type="PANTHER" id="PTHR32470:SF2">
    <property type="entry name" value="NADH DEHYDROGENASE [UBIQUINONE] 1 ALPHA SUBCOMPLEX ASSEMBLY FACTOR 2"/>
    <property type="match status" value="1"/>
</dbReference>
<name>A0AAV3AGP4_PYXAD</name>
<feature type="region of interest" description="Disordered" evidence="2">
    <location>
        <begin position="100"/>
        <end position="155"/>
    </location>
</feature>
<comment type="caution">
    <text evidence="3">The sequence shown here is derived from an EMBL/GenBank/DDBJ whole genome shotgun (WGS) entry which is preliminary data.</text>
</comment>
<keyword evidence="4" id="KW-1185">Reference proteome</keyword>